<sequence length="1022" mass="113818">MMELWNDGLSELEIGSSVDSIQKFLGSQRELLHSQIDQFQEIVVTQCKLTGVNPLSQEMAAGALSIQIGKRPRDLLNPKAVNYMQSVFSIKDAISKKESREISALFGVTVTQVRDYFTSQRSRVRKQVQLSKERALKSNSCAESLDVQINSDPVRSMNPAPLNSVGATNVEEASYSAQEAALSDLDDSDKQFVENIFGLMQKEETFCGQEKLLEWILTIRNFSVLLWFLTGGGAMTLANWLSKAAVEEQTSVLLLVLKVLCHLPLHKAHPAHISALLQSVNRLRFYRTSDISNRARVLLSKWSKLLTRNQAIKKPNGVKLSGDGRKEIILSQSIGQTIGPESWHFDVPEDILALSNEFSDDFRKPESQSVKLLLSSSDDYNKKHPLGVSSSQSRERRKVQLVEQPGSVSRSPQAARTGPVSQGRPMSADDIQKAKMRALFMQSKYGKTASKENKAKINSPSKSQTKQASIAVCSSKVPVPLKNEEDKKPLLLPSKTTNRPEAPNSKLKMDLKEPLWEKCKRVKIPWKTPAEVELRDTWRVGVGENSKEVHVQENRNHRDKESIYRTVQEMPPNPKEPWDLEMDYDDSLTLEIPIEQLPDGDGPEIVDESNQFETHAAAVQAVASSSSASNAAAAEPDLELLAVLLKNPDLVFALTSGQVSNVSNEETLKLLDMIKRGTVNVGLSVNANGNPGNSAKAPEKVEVSLPSPTPSRDPSTSGYSVEAPKNPFTQQNLAHDRRTFKSSASIATTNLSSQIPATSTTVRQHHTFVPFSKQLNGTTASPYSLPPATNIIPEKQPLHSHSSVYVQTPFSDRGLAMKNTITADVSPVGAHSTHIAMRADGINNIKPAVPNSSMQQEGLSNSFPQSFTLSSPTTSRSAAQQIHAHMMPNHPHFIEPSYHNPVHPYQPQFEKSDPMSDLQRVRQDIPLSYHSQQNHNNYNSLVGGSMQSGSWDRNNHEREGFESWSPHDSPTRNPRYVQGRNPPESRMNNVRNHRPEWSRQRGSSGHWDRGRNENRKWHDQRR</sequence>
<name>A0ACB0IIV3_TRIPR</name>
<accession>A0ACB0IIV3</accession>
<organism evidence="1 2">
    <name type="scientific">Trifolium pratense</name>
    <name type="common">Red clover</name>
    <dbReference type="NCBI Taxonomy" id="57577"/>
    <lineage>
        <taxon>Eukaryota</taxon>
        <taxon>Viridiplantae</taxon>
        <taxon>Streptophyta</taxon>
        <taxon>Embryophyta</taxon>
        <taxon>Tracheophyta</taxon>
        <taxon>Spermatophyta</taxon>
        <taxon>Magnoliopsida</taxon>
        <taxon>eudicotyledons</taxon>
        <taxon>Gunneridae</taxon>
        <taxon>Pentapetalae</taxon>
        <taxon>rosids</taxon>
        <taxon>fabids</taxon>
        <taxon>Fabales</taxon>
        <taxon>Fabaceae</taxon>
        <taxon>Papilionoideae</taxon>
        <taxon>50 kb inversion clade</taxon>
        <taxon>NPAAA clade</taxon>
        <taxon>Hologalegina</taxon>
        <taxon>IRL clade</taxon>
        <taxon>Trifolieae</taxon>
        <taxon>Trifolium</taxon>
    </lineage>
</organism>
<evidence type="ECO:0000313" key="2">
    <source>
        <dbReference type="Proteomes" id="UP001177021"/>
    </source>
</evidence>
<gene>
    <name evidence="1" type="ORF">MILVUS5_LOCUS3444</name>
</gene>
<dbReference type="EMBL" id="CASHSV030000001">
    <property type="protein sequence ID" value="CAJ2632062.1"/>
    <property type="molecule type" value="Genomic_DNA"/>
</dbReference>
<protein>
    <submittedName>
        <fullName evidence="1">Uncharacterized protein</fullName>
    </submittedName>
</protein>
<keyword evidence="2" id="KW-1185">Reference proteome</keyword>
<dbReference type="Proteomes" id="UP001177021">
    <property type="component" value="Unassembled WGS sequence"/>
</dbReference>
<evidence type="ECO:0000313" key="1">
    <source>
        <dbReference type="EMBL" id="CAJ2632062.1"/>
    </source>
</evidence>
<comment type="caution">
    <text evidence="1">The sequence shown here is derived from an EMBL/GenBank/DDBJ whole genome shotgun (WGS) entry which is preliminary data.</text>
</comment>
<reference evidence="1" key="1">
    <citation type="submission" date="2023-10" db="EMBL/GenBank/DDBJ databases">
        <authorList>
            <person name="Rodriguez Cubillos JULIANA M."/>
            <person name="De Vega J."/>
        </authorList>
    </citation>
    <scope>NUCLEOTIDE SEQUENCE</scope>
</reference>
<proteinExistence type="predicted"/>